<dbReference type="EMBL" id="BKCJ010141865">
    <property type="protein sequence ID" value="GEX96088.1"/>
    <property type="molecule type" value="Genomic_DNA"/>
</dbReference>
<accession>A0A699HDX4</accession>
<comment type="caution">
    <text evidence="2">The sequence shown here is derived from an EMBL/GenBank/DDBJ whole genome shotgun (WGS) entry which is preliminary data.</text>
</comment>
<evidence type="ECO:0000256" key="1">
    <source>
        <dbReference type="SAM" id="MobiDB-lite"/>
    </source>
</evidence>
<sequence>MGCGEAIDEILTIKFFVAGTNEEIFTSEGWTNAFNINEPIYSELFHEFYSAYEFDEVCAADELRTKKIIKFRLCGRVFSWTLLEFAKRLGLYNSEEIREEGFDMYFLARWMKRKGASSHKESMICYGQFITMISKRKNLLSEEVLNNLITLIYCSALDTNILRELIDSEGRLIPKAPEPVVYPSPLVLPSSSSSPPPSLLPSSSSPPPLPLSSSSCKRPRSPSPPPPPPSVPPPPPPPQERVESVRDDVETLYARLASTQQGTMTLHVRVESLNKYDVVTRDSLRIARVTDRLEILELRSRAEYVEIRLDRSHDRSTGMEFSLAEAR</sequence>
<feature type="compositionally biased region" description="Pro residues" evidence="1">
    <location>
        <begin position="194"/>
        <end position="210"/>
    </location>
</feature>
<reference evidence="2" key="1">
    <citation type="journal article" date="2019" name="Sci. Rep.">
        <title>Draft genome of Tanacetum cinerariifolium, the natural source of mosquito coil.</title>
        <authorList>
            <person name="Yamashiro T."/>
            <person name="Shiraishi A."/>
            <person name="Satake H."/>
            <person name="Nakayama K."/>
        </authorList>
    </citation>
    <scope>NUCLEOTIDE SEQUENCE</scope>
</reference>
<feature type="region of interest" description="Disordered" evidence="1">
    <location>
        <begin position="192"/>
        <end position="243"/>
    </location>
</feature>
<evidence type="ECO:0000313" key="2">
    <source>
        <dbReference type="EMBL" id="GEX96088.1"/>
    </source>
</evidence>
<organism evidence="2">
    <name type="scientific">Tanacetum cinerariifolium</name>
    <name type="common">Dalmatian daisy</name>
    <name type="synonym">Chrysanthemum cinerariifolium</name>
    <dbReference type="NCBI Taxonomy" id="118510"/>
    <lineage>
        <taxon>Eukaryota</taxon>
        <taxon>Viridiplantae</taxon>
        <taxon>Streptophyta</taxon>
        <taxon>Embryophyta</taxon>
        <taxon>Tracheophyta</taxon>
        <taxon>Spermatophyta</taxon>
        <taxon>Magnoliopsida</taxon>
        <taxon>eudicotyledons</taxon>
        <taxon>Gunneridae</taxon>
        <taxon>Pentapetalae</taxon>
        <taxon>asterids</taxon>
        <taxon>campanulids</taxon>
        <taxon>Asterales</taxon>
        <taxon>Asteraceae</taxon>
        <taxon>Asteroideae</taxon>
        <taxon>Anthemideae</taxon>
        <taxon>Anthemidinae</taxon>
        <taxon>Tanacetum</taxon>
    </lineage>
</organism>
<dbReference type="AlphaFoldDB" id="A0A699HDX4"/>
<name>A0A699HDX4_TANCI</name>
<proteinExistence type="predicted"/>
<protein>
    <submittedName>
        <fullName evidence="2">Uncharacterized protein</fullName>
    </submittedName>
</protein>
<feature type="compositionally biased region" description="Pro residues" evidence="1">
    <location>
        <begin position="221"/>
        <end position="239"/>
    </location>
</feature>
<gene>
    <name evidence="2" type="ORF">Tci_368063</name>
</gene>